<comment type="caution">
    <text evidence="2">The sequence shown here is derived from an EMBL/GenBank/DDBJ whole genome shotgun (WGS) entry which is preliminary data.</text>
</comment>
<accession>A0ABD0KIV0</accession>
<organism evidence="2 3">
    <name type="scientific">Batillaria attramentaria</name>
    <dbReference type="NCBI Taxonomy" id="370345"/>
    <lineage>
        <taxon>Eukaryota</taxon>
        <taxon>Metazoa</taxon>
        <taxon>Spiralia</taxon>
        <taxon>Lophotrochozoa</taxon>
        <taxon>Mollusca</taxon>
        <taxon>Gastropoda</taxon>
        <taxon>Caenogastropoda</taxon>
        <taxon>Sorbeoconcha</taxon>
        <taxon>Cerithioidea</taxon>
        <taxon>Batillariidae</taxon>
        <taxon>Batillaria</taxon>
    </lineage>
</organism>
<keyword evidence="3" id="KW-1185">Reference proteome</keyword>
<dbReference type="AlphaFoldDB" id="A0ABD0KIV0"/>
<name>A0ABD0KIV0_9CAEN</name>
<dbReference type="EMBL" id="JACVVK020000170">
    <property type="protein sequence ID" value="KAK7487033.1"/>
    <property type="molecule type" value="Genomic_DNA"/>
</dbReference>
<evidence type="ECO:0000313" key="3">
    <source>
        <dbReference type="Proteomes" id="UP001519460"/>
    </source>
</evidence>
<gene>
    <name evidence="2" type="ORF">BaRGS_00021703</name>
</gene>
<sequence>MAEGNVDPTLAPVVSDAGTEGGASVADLTDNTTGGTDTGGSMYDEGPLPGASYTAIAVYMVICLSCDKILIPSGNDMPAQ</sequence>
<evidence type="ECO:0000256" key="1">
    <source>
        <dbReference type="SAM" id="MobiDB-lite"/>
    </source>
</evidence>
<dbReference type="Proteomes" id="UP001519460">
    <property type="component" value="Unassembled WGS sequence"/>
</dbReference>
<protein>
    <submittedName>
        <fullName evidence="2">Uncharacterized protein</fullName>
    </submittedName>
</protein>
<reference evidence="2 3" key="1">
    <citation type="journal article" date="2023" name="Sci. Data">
        <title>Genome assembly of the Korean intertidal mud-creeper Batillaria attramentaria.</title>
        <authorList>
            <person name="Patra A.K."/>
            <person name="Ho P.T."/>
            <person name="Jun S."/>
            <person name="Lee S.J."/>
            <person name="Kim Y."/>
            <person name="Won Y.J."/>
        </authorList>
    </citation>
    <scope>NUCLEOTIDE SEQUENCE [LARGE SCALE GENOMIC DNA]</scope>
    <source>
        <strain evidence="2">Wonlab-2016</strain>
    </source>
</reference>
<feature type="region of interest" description="Disordered" evidence="1">
    <location>
        <begin position="1"/>
        <end position="45"/>
    </location>
</feature>
<evidence type="ECO:0000313" key="2">
    <source>
        <dbReference type="EMBL" id="KAK7487033.1"/>
    </source>
</evidence>
<proteinExistence type="predicted"/>